<dbReference type="KEGG" id="sku:Sulku_0062"/>
<dbReference type="AlphaFoldDB" id="E4TWB4"/>
<dbReference type="CDD" id="cd02149">
    <property type="entry name" value="NfsB-like"/>
    <property type="match status" value="1"/>
</dbReference>
<comment type="cofactor">
    <cofactor evidence="1">
        <name>FMN</name>
        <dbReference type="ChEBI" id="CHEBI:58210"/>
    </cofactor>
</comment>
<evidence type="ECO:0000256" key="1">
    <source>
        <dbReference type="ARBA" id="ARBA00001917"/>
    </source>
</evidence>
<evidence type="ECO:0000256" key="4">
    <source>
        <dbReference type="ARBA" id="ARBA00022643"/>
    </source>
</evidence>
<dbReference type="OrthoDB" id="9809288at2"/>
<dbReference type="PANTHER" id="PTHR43673:SF2">
    <property type="entry name" value="NITROREDUCTASE"/>
    <property type="match status" value="1"/>
</dbReference>
<organism evidence="8 9">
    <name type="scientific">Sulfuricurvum kujiense (strain ATCC BAA-921 / DSM 16994 / JCM 11577 / YK-1)</name>
    <dbReference type="NCBI Taxonomy" id="709032"/>
    <lineage>
        <taxon>Bacteria</taxon>
        <taxon>Pseudomonadati</taxon>
        <taxon>Campylobacterota</taxon>
        <taxon>Epsilonproteobacteria</taxon>
        <taxon>Campylobacterales</taxon>
        <taxon>Sulfurimonadaceae</taxon>
        <taxon>Sulfuricurvum</taxon>
    </lineage>
</organism>
<evidence type="ECO:0000313" key="9">
    <source>
        <dbReference type="Proteomes" id="UP000008721"/>
    </source>
</evidence>
<keyword evidence="4" id="KW-0288">FMN</keyword>
<accession>E4TWB4</accession>
<name>E4TWB4_SULKY</name>
<dbReference type="InterPro" id="IPR033878">
    <property type="entry name" value="NfsB-like"/>
</dbReference>
<dbReference type="SUPFAM" id="SSF55469">
    <property type="entry name" value="FMN-dependent nitroreductase-like"/>
    <property type="match status" value="1"/>
</dbReference>
<evidence type="ECO:0000256" key="6">
    <source>
        <dbReference type="ARBA" id="ARBA00023002"/>
    </source>
</evidence>
<evidence type="ECO:0000256" key="5">
    <source>
        <dbReference type="ARBA" id="ARBA00022857"/>
    </source>
</evidence>
<evidence type="ECO:0000256" key="2">
    <source>
        <dbReference type="ARBA" id="ARBA00007118"/>
    </source>
</evidence>
<keyword evidence="3" id="KW-0285">Flavoprotein</keyword>
<keyword evidence="5" id="KW-0521">NADP</keyword>
<dbReference type="InterPro" id="IPR000415">
    <property type="entry name" value="Nitroreductase-like"/>
</dbReference>
<keyword evidence="6" id="KW-0560">Oxidoreductase</keyword>
<dbReference type="GO" id="GO:0016491">
    <property type="term" value="F:oxidoreductase activity"/>
    <property type="evidence" value="ECO:0007669"/>
    <property type="project" value="UniProtKB-KW"/>
</dbReference>
<feature type="domain" description="Nitroreductase" evidence="7">
    <location>
        <begin position="9"/>
        <end position="186"/>
    </location>
</feature>
<dbReference type="Gene3D" id="3.40.109.10">
    <property type="entry name" value="NADH Oxidase"/>
    <property type="match status" value="1"/>
</dbReference>
<evidence type="ECO:0000313" key="8">
    <source>
        <dbReference type="EMBL" id="ADR32730.1"/>
    </source>
</evidence>
<dbReference type="Pfam" id="PF00881">
    <property type="entry name" value="Nitroreductase"/>
    <property type="match status" value="1"/>
</dbReference>
<reference evidence="8 9" key="1">
    <citation type="journal article" date="2012" name="Stand. Genomic Sci.">
        <title>Complete genome sequence of the sulfur compounds oxidizing chemolithoautotroph Sulfuricurvum kujiense type strain (YK-1(T)).</title>
        <authorList>
            <person name="Han C."/>
            <person name="Kotsyurbenko O."/>
            <person name="Chertkov O."/>
            <person name="Held B."/>
            <person name="Lapidus A."/>
            <person name="Nolan M."/>
            <person name="Lucas S."/>
            <person name="Hammon N."/>
            <person name="Deshpande S."/>
            <person name="Cheng J.F."/>
            <person name="Tapia R."/>
            <person name="Goodwin L.A."/>
            <person name="Pitluck S."/>
            <person name="Liolios K."/>
            <person name="Pagani I."/>
            <person name="Ivanova N."/>
            <person name="Mavromatis K."/>
            <person name="Mikhailova N."/>
            <person name="Pati A."/>
            <person name="Chen A."/>
            <person name="Palaniappan K."/>
            <person name="Land M."/>
            <person name="Hauser L."/>
            <person name="Chang Y.J."/>
            <person name="Jeffries C.D."/>
            <person name="Brambilla E.M."/>
            <person name="Rohde M."/>
            <person name="Spring S."/>
            <person name="Sikorski J."/>
            <person name="Goker M."/>
            <person name="Woyke T."/>
            <person name="Bristow J."/>
            <person name="Eisen J.A."/>
            <person name="Markowitz V."/>
            <person name="Hugenholtz P."/>
            <person name="Kyrpides N.C."/>
            <person name="Klenk H.P."/>
            <person name="Detter J.C."/>
        </authorList>
    </citation>
    <scope>NUCLEOTIDE SEQUENCE [LARGE SCALE GENOMIC DNA]</scope>
    <source>
        <strain evidence="9">ATCC BAA-921 / DSM 16994 / JCM 11577 / YK-1</strain>
    </source>
</reference>
<keyword evidence="9" id="KW-1185">Reference proteome</keyword>
<evidence type="ECO:0000256" key="3">
    <source>
        <dbReference type="ARBA" id="ARBA00022630"/>
    </source>
</evidence>
<dbReference type="HOGENOM" id="CLU_070764_4_1_7"/>
<proteinExistence type="inferred from homology"/>
<comment type="similarity">
    <text evidence="2">Belongs to the nitroreductase family.</text>
</comment>
<dbReference type="eggNOG" id="COG0778">
    <property type="taxonomic scope" value="Bacteria"/>
</dbReference>
<dbReference type="Proteomes" id="UP000008721">
    <property type="component" value="Chromosome"/>
</dbReference>
<dbReference type="STRING" id="709032.Sulku_0062"/>
<dbReference type="RefSeq" id="WP_013458927.1">
    <property type="nucleotide sequence ID" value="NC_014762.1"/>
</dbReference>
<gene>
    <name evidence="8" type="ordered locus">Sulku_0062</name>
</gene>
<dbReference type="InterPro" id="IPR029479">
    <property type="entry name" value="Nitroreductase"/>
</dbReference>
<sequence length="206" mass="23796">MSEFTEAMAFRHACKKFDIEKQIPQEEFDALLEVARMSPSSFGMEPWRLIVVRKPALRKALKSACWNQNQITECSELVVFTTDNDTVRSGTPYVRKMFERRGLPQDAVDTYMGVYKNYLEPIECDEVLLENWTAKQCYIAMSNMMTYAATLKIDSCPIEGFDKESVEAILDLEYGHSVAVICAFGYRVNPQSEQKRLELKQIVQYR</sequence>
<evidence type="ECO:0000259" key="7">
    <source>
        <dbReference type="Pfam" id="PF00881"/>
    </source>
</evidence>
<dbReference type="PANTHER" id="PTHR43673">
    <property type="entry name" value="NAD(P)H NITROREDUCTASE YDGI-RELATED"/>
    <property type="match status" value="1"/>
</dbReference>
<dbReference type="EMBL" id="CP002355">
    <property type="protein sequence ID" value="ADR32730.1"/>
    <property type="molecule type" value="Genomic_DNA"/>
</dbReference>
<protein>
    <submittedName>
        <fullName evidence="8">Nitroreductase</fullName>
    </submittedName>
</protein>